<organism evidence="2 3">
    <name type="scientific">Pricia mediterranea</name>
    <dbReference type="NCBI Taxonomy" id="3076079"/>
    <lineage>
        <taxon>Bacteria</taxon>
        <taxon>Pseudomonadati</taxon>
        <taxon>Bacteroidota</taxon>
        <taxon>Flavobacteriia</taxon>
        <taxon>Flavobacteriales</taxon>
        <taxon>Flavobacteriaceae</taxon>
        <taxon>Pricia</taxon>
    </lineage>
</organism>
<sequence length="459" mass="52184">MKLVLSVVSMAVASLITGCNGHRTTDKKITPAESGTSFSDEQLLDRVQRQTFDYFWSGAEPTSGLARERIHMDNVYPTHDKDIITTGGSGFGLMAILVGVERGFISRVQALERYEKAVDFLAKADRFHGVWSHWLTPDGKMTPFSKKDNGGDLVETAFLVQGLLTVMEYFKDGNEREKQLAANIQKLWEEVEWDWYNKNGENVLYWHWSPEYGWEKDFAVHGYNEALVMYVLAAASPTHPVSKEVYDQGWARNGDITNDTLFYGLETELDHYPGGDSPVGPLFWAHYSYLGLNPKGLTDQYADYWKLNKNHALIHYEYAVDNPENFKGYGNNLWGMTSSYSVKGYSAHRPDKDLGVISPTAALSSMPYTPDKSKEFLRHLYTDLDSLVGKYGPYDAFSLEKNWYLPRYLAIDQGPIPVMIENYRSGLPWKWFMKNEDVQKGLKKLGFETGAKAEQEQGP</sequence>
<accession>A0ABU3L857</accession>
<dbReference type="PIRSF" id="PIRSF028431">
    <property type="entry name" value="UCP028431"/>
    <property type="match status" value="1"/>
</dbReference>
<protein>
    <submittedName>
        <fullName evidence="2">Glucoamylase family protein</fullName>
    </submittedName>
</protein>
<feature type="domain" description="Glycoamylase-like" evidence="1">
    <location>
        <begin position="218"/>
        <end position="435"/>
    </location>
</feature>
<reference evidence="2 3" key="1">
    <citation type="submission" date="2023-09" db="EMBL/GenBank/DDBJ databases">
        <title>Novel taxa isolated from Blanes Bay.</title>
        <authorList>
            <person name="Rey-Velasco X."/>
            <person name="Lucena T."/>
        </authorList>
    </citation>
    <scope>NUCLEOTIDE SEQUENCE [LARGE SCALE GENOMIC DNA]</scope>
    <source>
        <strain evidence="2 3">S334</strain>
    </source>
</reference>
<name>A0ABU3L857_9FLAO</name>
<evidence type="ECO:0000259" key="1">
    <source>
        <dbReference type="Pfam" id="PF10091"/>
    </source>
</evidence>
<dbReference type="Pfam" id="PF10091">
    <property type="entry name" value="Glycoamylase"/>
    <property type="match status" value="1"/>
</dbReference>
<gene>
    <name evidence="2" type="ORF">RQM65_11910</name>
</gene>
<dbReference type="InterPro" id="IPR016883">
    <property type="entry name" value="UCP028431"/>
</dbReference>
<keyword evidence="3" id="KW-1185">Reference proteome</keyword>
<evidence type="ECO:0000313" key="3">
    <source>
        <dbReference type="Proteomes" id="UP001250656"/>
    </source>
</evidence>
<evidence type="ECO:0000313" key="2">
    <source>
        <dbReference type="EMBL" id="MDT7829374.1"/>
    </source>
</evidence>
<dbReference type="Gene3D" id="1.50.10.140">
    <property type="match status" value="1"/>
</dbReference>
<dbReference type="PROSITE" id="PS51257">
    <property type="entry name" value="PROKAR_LIPOPROTEIN"/>
    <property type="match status" value="1"/>
</dbReference>
<comment type="caution">
    <text evidence="2">The sequence shown here is derived from an EMBL/GenBank/DDBJ whole genome shotgun (WGS) entry which is preliminary data.</text>
</comment>
<dbReference type="Proteomes" id="UP001250656">
    <property type="component" value="Unassembled WGS sequence"/>
</dbReference>
<dbReference type="InterPro" id="IPR019282">
    <property type="entry name" value="Glycoamylase-like_cons_dom"/>
</dbReference>
<dbReference type="RefSeq" id="WP_314015263.1">
    <property type="nucleotide sequence ID" value="NZ_JAVTTP010000001.1"/>
</dbReference>
<proteinExistence type="predicted"/>
<dbReference type="EMBL" id="JAVTTP010000001">
    <property type="protein sequence ID" value="MDT7829374.1"/>
    <property type="molecule type" value="Genomic_DNA"/>
</dbReference>